<dbReference type="RefSeq" id="WP_080759349.1">
    <property type="nucleotide sequence ID" value="NZ_CP047385.1"/>
</dbReference>
<reference evidence="7 8" key="1">
    <citation type="journal article" date="2015" name="Genome Announc.">
        <title>Genome Sequences of Two Pandoraea pnomenusa Isolates Recovered 11 Months Apart from a Cystic Fibrosis Patient.</title>
        <authorList>
            <person name="Ee R."/>
            <person name="Ambrose M."/>
            <person name="Lazenby J."/>
            <person name="Williams P."/>
            <person name="Chan K.G."/>
            <person name="Roddam L."/>
        </authorList>
    </citation>
    <scope>NUCLEOTIDE SEQUENCE [LARGE SCALE GENOMIC DNA]</scope>
    <source>
        <strain evidence="7 8">6399</strain>
    </source>
</reference>
<dbReference type="InterPro" id="IPR028202">
    <property type="entry name" value="Reductase_C"/>
</dbReference>
<organism evidence="7 8">
    <name type="scientific">Pandoraea fibrosis</name>
    <dbReference type="NCBI Taxonomy" id="1891094"/>
    <lineage>
        <taxon>Bacteria</taxon>
        <taxon>Pseudomonadati</taxon>
        <taxon>Pseudomonadota</taxon>
        <taxon>Betaproteobacteria</taxon>
        <taxon>Burkholderiales</taxon>
        <taxon>Burkholderiaceae</taxon>
        <taxon>Pandoraea</taxon>
    </lineage>
</organism>
<gene>
    <name evidence="7" type="ORF">PI93_021390</name>
</gene>
<dbReference type="PRINTS" id="PR00411">
    <property type="entry name" value="PNDRDTASEI"/>
</dbReference>
<keyword evidence="2" id="KW-0285">Flavoprotein</keyword>
<dbReference type="InterPro" id="IPR023753">
    <property type="entry name" value="FAD/NAD-binding_dom"/>
</dbReference>
<dbReference type="PRINTS" id="PR00368">
    <property type="entry name" value="FADPNR"/>
</dbReference>
<evidence type="ECO:0000313" key="8">
    <source>
        <dbReference type="Proteomes" id="UP000035080"/>
    </source>
</evidence>
<feature type="domain" description="Reductase C-terminal" evidence="6">
    <location>
        <begin position="319"/>
        <end position="402"/>
    </location>
</feature>
<keyword evidence="8" id="KW-1185">Reference proteome</keyword>
<evidence type="ECO:0000313" key="7">
    <source>
        <dbReference type="EMBL" id="QHF14919.1"/>
    </source>
</evidence>
<evidence type="ECO:0000259" key="5">
    <source>
        <dbReference type="Pfam" id="PF07992"/>
    </source>
</evidence>
<evidence type="ECO:0000256" key="2">
    <source>
        <dbReference type="ARBA" id="ARBA00022630"/>
    </source>
</evidence>
<dbReference type="InterPro" id="IPR036188">
    <property type="entry name" value="FAD/NAD-bd_sf"/>
</dbReference>
<dbReference type="PANTHER" id="PTHR43557">
    <property type="entry name" value="APOPTOSIS-INDUCING FACTOR 1"/>
    <property type="match status" value="1"/>
</dbReference>
<dbReference type="Gene3D" id="3.30.390.30">
    <property type="match status" value="1"/>
</dbReference>
<dbReference type="SUPFAM" id="SSF51905">
    <property type="entry name" value="FAD/NAD(P)-binding domain"/>
    <property type="match status" value="2"/>
</dbReference>
<dbReference type="PANTHER" id="PTHR43557:SF2">
    <property type="entry name" value="RIESKE DOMAIN-CONTAINING PROTEIN-RELATED"/>
    <property type="match status" value="1"/>
</dbReference>
<dbReference type="Pfam" id="PF14759">
    <property type="entry name" value="Reductase_C"/>
    <property type="match status" value="1"/>
</dbReference>
<evidence type="ECO:0000259" key="6">
    <source>
        <dbReference type="Pfam" id="PF14759"/>
    </source>
</evidence>
<evidence type="ECO:0000256" key="4">
    <source>
        <dbReference type="ARBA" id="ARBA00023002"/>
    </source>
</evidence>
<keyword evidence="4" id="KW-0560">Oxidoreductase</keyword>
<evidence type="ECO:0000256" key="3">
    <source>
        <dbReference type="ARBA" id="ARBA00022827"/>
    </source>
</evidence>
<dbReference type="InterPro" id="IPR016156">
    <property type="entry name" value="FAD/NAD-linked_Rdtase_dimer_sf"/>
</dbReference>
<dbReference type="Pfam" id="PF07992">
    <property type="entry name" value="Pyr_redox_2"/>
    <property type="match status" value="1"/>
</dbReference>
<keyword evidence="3" id="KW-0274">FAD</keyword>
<proteinExistence type="predicted"/>
<dbReference type="SUPFAM" id="SSF55424">
    <property type="entry name" value="FAD/NAD-linked reductases, dimerisation (C-terminal) domain"/>
    <property type="match status" value="1"/>
</dbReference>
<dbReference type="EMBL" id="CP047385">
    <property type="protein sequence ID" value="QHF14919.1"/>
    <property type="molecule type" value="Genomic_DNA"/>
</dbReference>
<protein>
    <submittedName>
        <fullName evidence="7">FAD-dependent oxidoreductase</fullName>
    </submittedName>
</protein>
<feature type="domain" description="FAD/NAD(P)-binding" evidence="5">
    <location>
        <begin position="4"/>
        <end position="300"/>
    </location>
</feature>
<sequence length="437" mass="46169">MEKSIVVVGGGHAAGQLLASLAQKNWKGPVTVIGDEAYLPYQRPPLSKKYLAGELGIERLYVKPAEFYARHGVQFVPDTRVVSIDRDCRDVCTEDGRHFSYATLVLATGSRPRPLTVPGAGPATVSYLRTIDDVEAIRARFVAGHRLVIVGGGYIGLELAAVAVRAGLHVIVLEGGDRIMARGVGPATSEFFMRSHCREGVEIRTGAKVLELRQTGGVVEVVCESAVHEADLVVAGVGAIPNDDLARQSGLKIGNGIVVDDLCRTSDPAVFAVGDCADHPNAIFGRRIRLESVHNAVEQAKTVVSAIVGSPVPYCQVPWFWSDQYELKLQIAGLPEGYEQALVRGDPNGSDGFAVLYLRGGTLLAAETVNRSADFMAARQMIAARIPVDTTRLIDPSIPLPACAISAAAVAAGESVAGARGSLVGNGPARIAGNHSI</sequence>
<dbReference type="InterPro" id="IPR050446">
    <property type="entry name" value="FAD-oxidoreductase/Apoptosis"/>
</dbReference>
<dbReference type="Gene3D" id="3.50.50.60">
    <property type="entry name" value="FAD/NAD(P)-binding domain"/>
    <property type="match status" value="2"/>
</dbReference>
<evidence type="ECO:0000256" key="1">
    <source>
        <dbReference type="ARBA" id="ARBA00001974"/>
    </source>
</evidence>
<name>A0ABX6HWT5_9BURK</name>
<accession>A0ABX6HWT5</accession>
<comment type="cofactor">
    <cofactor evidence="1">
        <name>FAD</name>
        <dbReference type="ChEBI" id="CHEBI:57692"/>
    </cofactor>
</comment>
<dbReference type="Proteomes" id="UP000035080">
    <property type="component" value="Chromosome"/>
</dbReference>